<keyword evidence="2" id="KW-0808">Transferase</keyword>
<evidence type="ECO:0000259" key="1">
    <source>
        <dbReference type="Pfam" id="PF01636"/>
    </source>
</evidence>
<proteinExistence type="predicted"/>
<dbReference type="Pfam" id="PF01636">
    <property type="entry name" value="APH"/>
    <property type="match status" value="1"/>
</dbReference>
<dbReference type="EMBL" id="KY399978">
    <property type="protein sequence ID" value="ARU12682.1"/>
    <property type="molecule type" value="Genomic_DNA"/>
</dbReference>
<accession>A0A1Y0F4Y8</accession>
<name>A0A1Y0F4Y8_VIBCL</name>
<keyword evidence="2" id="KW-0614">Plasmid</keyword>
<dbReference type="PANTHER" id="PTHR21310">
    <property type="entry name" value="AMINOGLYCOSIDE PHOSPHOTRANSFERASE-RELATED-RELATED"/>
    <property type="match status" value="1"/>
</dbReference>
<dbReference type="Gene3D" id="3.30.200.20">
    <property type="entry name" value="Phosphorylase Kinase, domain 1"/>
    <property type="match status" value="1"/>
</dbReference>
<dbReference type="GO" id="GO:0016740">
    <property type="term" value="F:transferase activity"/>
    <property type="evidence" value="ECO:0007669"/>
    <property type="project" value="UniProtKB-KW"/>
</dbReference>
<dbReference type="PANTHER" id="PTHR21310:SF15">
    <property type="entry name" value="AMINOGLYCOSIDE PHOSPHOTRANSFERASE DOMAIN-CONTAINING PROTEIN"/>
    <property type="match status" value="1"/>
</dbReference>
<dbReference type="Gene3D" id="3.90.1200.10">
    <property type="match status" value="1"/>
</dbReference>
<dbReference type="CDD" id="cd05152">
    <property type="entry name" value="MPH2"/>
    <property type="match status" value="1"/>
</dbReference>
<dbReference type="InterPro" id="IPR051678">
    <property type="entry name" value="AGP_Transferase"/>
</dbReference>
<organism evidence="2">
    <name type="scientific">Vibrio cholerae O139</name>
    <dbReference type="NCBI Taxonomy" id="45888"/>
    <lineage>
        <taxon>Bacteria</taxon>
        <taxon>Pseudomonadati</taxon>
        <taxon>Pseudomonadota</taxon>
        <taxon>Gammaproteobacteria</taxon>
        <taxon>Vibrionales</taxon>
        <taxon>Vibrionaceae</taxon>
        <taxon>Vibrio</taxon>
    </lineage>
</organism>
<protein>
    <submittedName>
        <fullName evidence="2">Macrolide phosphotransferase K</fullName>
    </submittedName>
</protein>
<dbReference type="SUPFAM" id="SSF56112">
    <property type="entry name" value="Protein kinase-like (PK-like)"/>
    <property type="match status" value="1"/>
</dbReference>
<geneLocation type="plasmid" evidence="2">
    <name>pVC211</name>
</geneLocation>
<dbReference type="NCBIfam" id="NF000254">
    <property type="entry name" value="macrolide_MphA"/>
    <property type="match status" value="1"/>
</dbReference>
<dbReference type="InterPro" id="IPR011009">
    <property type="entry name" value="Kinase-like_dom_sf"/>
</dbReference>
<dbReference type="RefSeq" id="WP_172689538.1">
    <property type="nucleotide sequence ID" value="NZ_KY399978.1"/>
</dbReference>
<evidence type="ECO:0000313" key="2">
    <source>
        <dbReference type="EMBL" id="ARU12682.1"/>
    </source>
</evidence>
<gene>
    <name evidence="2" type="primary">mphK</name>
</gene>
<dbReference type="AlphaFoldDB" id="A0A1Y0F4Y8"/>
<feature type="domain" description="Aminoglycoside phosphotransferase" evidence="1">
    <location>
        <begin position="39"/>
        <end position="263"/>
    </location>
</feature>
<reference evidence="2" key="1">
    <citation type="submission" date="2016-12" db="EMBL/GenBank/DDBJ databases">
        <title>pVC211, the IncA/C Plasmid Conferring High Azithromycin Resistance in Vibrio cholera.</title>
        <authorList>
            <person name="Wang R."/>
        </authorList>
    </citation>
    <scope>NUCLEOTIDE SEQUENCE</scope>
    <source>
        <strain evidence="2">ICDC-211</strain>
        <plasmid evidence="2">pVC211</plasmid>
    </source>
</reference>
<dbReference type="InterPro" id="IPR002575">
    <property type="entry name" value="Aminoglycoside_PTrfase"/>
</dbReference>
<sequence>MTVVTTADTFQLYALAARHGLKLHGPLTVNELGLDYRIVIATVDDGRRWVLRIPRRAEVSAKVEPEARVLAMLKNRLPFAVPDWRVANAELVAYPMLEDSTAMVIQPGSSTPDWVVPQDSEVFAESFATALAALHAVPISAAVDAGMLIRTPTQARQKVADDVDRVRREFVVNDKRLHRWQRWLDDDSSWPDFSVVVHGDLYVGHVLIDNTERVSGMIDWSEARVDDPAIDMAAHLMVFGEEGLAKLLLTYEAAGGRVWPRLAHHIAERLAFGAVTYALFALDSGNEEYLAAAKAQLPQRNERTSI</sequence>